<protein>
    <submittedName>
        <fullName evidence="7">Polysaccharide biosynthesis protein</fullName>
    </submittedName>
</protein>
<feature type="transmembrane region" description="Helical" evidence="6">
    <location>
        <begin position="467"/>
        <end position="487"/>
    </location>
</feature>
<feature type="transmembrane region" description="Helical" evidence="6">
    <location>
        <begin position="158"/>
        <end position="176"/>
    </location>
</feature>
<dbReference type="EMBL" id="JANFXK010000001">
    <property type="protein sequence ID" value="MCQ4635226.1"/>
    <property type="molecule type" value="Genomic_DNA"/>
</dbReference>
<dbReference type="PANTHER" id="PTHR30250">
    <property type="entry name" value="PST FAMILY PREDICTED COLANIC ACID TRANSPORTER"/>
    <property type="match status" value="1"/>
</dbReference>
<feature type="transmembrane region" description="Helical" evidence="6">
    <location>
        <begin position="300"/>
        <end position="320"/>
    </location>
</feature>
<reference evidence="7 8" key="1">
    <citation type="submission" date="2022-06" db="EMBL/GenBank/DDBJ databases">
        <title>Isolation of gut microbiota from human fecal samples.</title>
        <authorList>
            <person name="Pamer E.G."/>
            <person name="Barat B."/>
            <person name="Waligurski E."/>
            <person name="Medina S."/>
            <person name="Paddock L."/>
            <person name="Mostad J."/>
        </authorList>
    </citation>
    <scope>NUCLEOTIDE SEQUENCE [LARGE SCALE GENOMIC DNA]</scope>
    <source>
        <strain evidence="7 8">SL.3.17</strain>
    </source>
</reference>
<evidence type="ECO:0000313" key="8">
    <source>
        <dbReference type="Proteomes" id="UP001524502"/>
    </source>
</evidence>
<name>A0ABT1RJ74_9FIRM</name>
<accession>A0ABT1RJ74</accession>
<proteinExistence type="predicted"/>
<keyword evidence="8" id="KW-1185">Reference proteome</keyword>
<dbReference type="Pfam" id="PF01943">
    <property type="entry name" value="Polysacc_synt"/>
    <property type="match status" value="1"/>
</dbReference>
<feature type="transmembrane region" description="Helical" evidence="6">
    <location>
        <begin position="428"/>
        <end position="446"/>
    </location>
</feature>
<evidence type="ECO:0000256" key="5">
    <source>
        <dbReference type="ARBA" id="ARBA00023136"/>
    </source>
</evidence>
<feature type="transmembrane region" description="Helical" evidence="6">
    <location>
        <begin position="123"/>
        <end position="146"/>
    </location>
</feature>
<dbReference type="Proteomes" id="UP001524502">
    <property type="component" value="Unassembled WGS sequence"/>
</dbReference>
<feature type="transmembrane region" description="Helical" evidence="6">
    <location>
        <begin position="224"/>
        <end position="245"/>
    </location>
</feature>
<dbReference type="PIRSF" id="PIRSF038958">
    <property type="entry name" value="PG_synth_SpoVB"/>
    <property type="match status" value="1"/>
</dbReference>
<dbReference type="CDD" id="cd13124">
    <property type="entry name" value="MATE_SpoVB_like"/>
    <property type="match status" value="1"/>
</dbReference>
<dbReference type="PANTHER" id="PTHR30250:SF21">
    <property type="entry name" value="LIPID II FLIPPASE MURJ"/>
    <property type="match status" value="1"/>
</dbReference>
<evidence type="ECO:0000256" key="2">
    <source>
        <dbReference type="ARBA" id="ARBA00022475"/>
    </source>
</evidence>
<dbReference type="InterPro" id="IPR024923">
    <property type="entry name" value="PG_synth_SpoVB"/>
</dbReference>
<feature type="transmembrane region" description="Helical" evidence="6">
    <location>
        <begin position="45"/>
        <end position="62"/>
    </location>
</feature>
<keyword evidence="3 6" id="KW-0812">Transmembrane</keyword>
<comment type="subcellular location">
    <subcellularLocation>
        <location evidence="1">Cell membrane</location>
        <topology evidence="1">Multi-pass membrane protein</topology>
    </subcellularLocation>
</comment>
<keyword evidence="5 6" id="KW-0472">Membrane</keyword>
<dbReference type="InterPro" id="IPR050833">
    <property type="entry name" value="Poly_Biosynth_Transport"/>
</dbReference>
<feature type="transmembrane region" description="Helical" evidence="6">
    <location>
        <begin position="182"/>
        <end position="203"/>
    </location>
</feature>
<evidence type="ECO:0000256" key="4">
    <source>
        <dbReference type="ARBA" id="ARBA00022989"/>
    </source>
</evidence>
<evidence type="ECO:0000313" key="7">
    <source>
        <dbReference type="EMBL" id="MCQ4635226.1"/>
    </source>
</evidence>
<evidence type="ECO:0000256" key="3">
    <source>
        <dbReference type="ARBA" id="ARBA00022692"/>
    </source>
</evidence>
<feature type="transmembrane region" description="Helical" evidence="6">
    <location>
        <begin position="7"/>
        <end position="25"/>
    </location>
</feature>
<feature type="transmembrane region" description="Helical" evidence="6">
    <location>
        <begin position="83"/>
        <end position="103"/>
    </location>
</feature>
<dbReference type="InterPro" id="IPR002797">
    <property type="entry name" value="Polysacc_synth"/>
</dbReference>
<keyword evidence="2" id="KW-1003">Cell membrane</keyword>
<keyword evidence="4 6" id="KW-1133">Transmembrane helix</keyword>
<organism evidence="7 8">
    <name type="scientific">Anaerovorax odorimutans</name>
    <dbReference type="NCBI Taxonomy" id="109327"/>
    <lineage>
        <taxon>Bacteria</taxon>
        <taxon>Bacillati</taxon>
        <taxon>Bacillota</taxon>
        <taxon>Clostridia</taxon>
        <taxon>Peptostreptococcales</taxon>
        <taxon>Anaerovoracaceae</taxon>
        <taxon>Anaerovorax</taxon>
    </lineage>
</organism>
<feature type="transmembrane region" description="Helical" evidence="6">
    <location>
        <begin position="332"/>
        <end position="354"/>
    </location>
</feature>
<evidence type="ECO:0000256" key="6">
    <source>
        <dbReference type="SAM" id="Phobius"/>
    </source>
</evidence>
<feature type="transmembrane region" description="Helical" evidence="6">
    <location>
        <begin position="493"/>
        <end position="513"/>
    </location>
</feature>
<gene>
    <name evidence="7" type="ORF">NE619_00575</name>
</gene>
<comment type="caution">
    <text evidence="7">The sequence shown here is derived from an EMBL/GenBank/DDBJ whole genome shotgun (WGS) entry which is preliminary data.</text>
</comment>
<evidence type="ECO:0000256" key="1">
    <source>
        <dbReference type="ARBA" id="ARBA00004651"/>
    </source>
</evidence>
<feature type="transmembrane region" description="Helical" evidence="6">
    <location>
        <begin position="404"/>
        <end position="422"/>
    </location>
</feature>
<sequence>MSSVMSILIAQIVVKLLGFLYRIVITNIDGFGDAGNGYYNAGFQFYTLLLAISSVGIPNAISKLTAGAAARGDRARAHMIFRTALWLFLGIGLVCSCLLYMGADFIALTVIKMDGVQYTLKALAPSILFVCLSSVIRGYFMGLGNASPTGRSQMLEQALKSSMTIIFVMVLSAYSAKVMSAGANLATSVATLFSFGYLLCYYLRRRSGILEGMETDMSLGKREFLHYAKAILFMSIPISFSSIIMSAGRVVDTATITRGIAKAFAFGIPGEVGIPTAAELNSKAVELAGMLAKSDPLTNLPLALNVAFASVLVPTISAAIAKGDRQEANSKISFSMLISILIILPCMTGLILFAKPIFLMIYPGAPDGWQLLQISAAGMAFAAMDQTLCGSLQGLGKVLVPAKALMIGVLVKIALNLTLIPITGINIYGAAISSVVCHGLACTICYRSLKKELSLPLELKKYFLKPAAACLIMAAVSAACYLLVFQLTQSNRIALLAAILFAVVIYAIAVLSMKILNEEELKQLPLVNKLRSK</sequence>